<dbReference type="EMBL" id="FP929126">
    <property type="protein sequence ID" value="CBX94909.1"/>
    <property type="molecule type" value="Genomic_DNA"/>
</dbReference>
<dbReference type="InterPro" id="IPR049704">
    <property type="entry name" value="Aminotrans_3_PPA_site"/>
</dbReference>
<dbReference type="Pfam" id="PF00202">
    <property type="entry name" value="Aminotran_3"/>
    <property type="match status" value="2"/>
</dbReference>
<dbReference type="eggNOG" id="KOG1401">
    <property type="taxonomic scope" value="Eukaryota"/>
</dbReference>
<organism evidence="6">
    <name type="scientific">Leptosphaeria maculans (strain JN3 / isolate v23.1.3 / race Av1-4-5-6-7-8)</name>
    <name type="common">Blackleg fungus</name>
    <name type="synonym">Phoma lingam</name>
    <dbReference type="NCBI Taxonomy" id="985895"/>
    <lineage>
        <taxon>Eukaryota</taxon>
        <taxon>Fungi</taxon>
        <taxon>Dikarya</taxon>
        <taxon>Ascomycota</taxon>
        <taxon>Pezizomycotina</taxon>
        <taxon>Dothideomycetes</taxon>
        <taxon>Pleosporomycetidae</taxon>
        <taxon>Pleosporales</taxon>
        <taxon>Pleosporineae</taxon>
        <taxon>Leptosphaeriaceae</taxon>
        <taxon>Plenodomus</taxon>
        <taxon>Plenodomus lingam/Leptosphaeria maculans species complex</taxon>
    </lineage>
</organism>
<dbReference type="FunCoup" id="E4ZUX2">
    <property type="interactions" value="177"/>
</dbReference>
<proteinExistence type="inferred from homology"/>
<evidence type="ECO:0000256" key="4">
    <source>
        <dbReference type="ARBA" id="ARBA00022898"/>
    </source>
</evidence>
<accession>E4ZUX2</accession>
<dbReference type="GO" id="GO:0030170">
    <property type="term" value="F:pyridoxal phosphate binding"/>
    <property type="evidence" value="ECO:0007669"/>
    <property type="project" value="InterPro"/>
</dbReference>
<dbReference type="InterPro" id="IPR004472">
    <property type="entry name" value="DTB_synth_BioD"/>
</dbReference>
<dbReference type="FunFam" id="3.90.1150.10:FF:000080">
    <property type="entry name" value="Bifunctional dethiobiotin synthetase/adenosylmethionine-8-amino-7-oxononanoate aminotransferase"/>
    <property type="match status" value="1"/>
</dbReference>
<evidence type="ECO:0000313" key="5">
    <source>
        <dbReference type="EMBL" id="CBX94909.1"/>
    </source>
</evidence>
<keyword evidence="3" id="KW-0808">Transferase</keyword>
<keyword evidence="4" id="KW-0663">Pyridoxal phosphate</keyword>
<dbReference type="InterPro" id="IPR027417">
    <property type="entry name" value="P-loop_NTPase"/>
</dbReference>
<dbReference type="RefSeq" id="XP_003838388.1">
    <property type="nucleotide sequence ID" value="XM_003838340.1"/>
</dbReference>
<keyword evidence="6" id="KW-1185">Reference proteome</keyword>
<dbReference type="Gene3D" id="3.40.640.10">
    <property type="entry name" value="Type I PLP-dependent aspartate aminotransferase-like (Major domain)"/>
    <property type="match status" value="1"/>
</dbReference>
<dbReference type="SUPFAM" id="SSF53383">
    <property type="entry name" value="PLP-dependent transferases"/>
    <property type="match status" value="1"/>
</dbReference>
<reference evidence="6" key="1">
    <citation type="journal article" date="2011" name="Nat. Commun.">
        <title>Effector diversification within compartments of the Leptosphaeria maculans genome affected by Repeat-Induced Point mutations.</title>
        <authorList>
            <person name="Rouxel T."/>
            <person name="Grandaubert J."/>
            <person name="Hane J.K."/>
            <person name="Hoede C."/>
            <person name="van de Wouw A.P."/>
            <person name="Couloux A."/>
            <person name="Dominguez V."/>
            <person name="Anthouard V."/>
            <person name="Bally P."/>
            <person name="Bourras S."/>
            <person name="Cozijnsen A.J."/>
            <person name="Ciuffetti L.M."/>
            <person name="Degrave A."/>
            <person name="Dilmaghani A."/>
            <person name="Duret L."/>
            <person name="Fudal I."/>
            <person name="Goodwin S.B."/>
            <person name="Gout L."/>
            <person name="Glaser N."/>
            <person name="Linglin J."/>
            <person name="Kema G.H.J."/>
            <person name="Lapalu N."/>
            <person name="Lawrence C.B."/>
            <person name="May K."/>
            <person name="Meyer M."/>
            <person name="Ollivier B."/>
            <person name="Poulain J."/>
            <person name="Schoch C.L."/>
            <person name="Simon A."/>
            <person name="Spatafora J.W."/>
            <person name="Stachowiak A."/>
            <person name="Turgeon B.G."/>
            <person name="Tyler B.M."/>
            <person name="Vincent D."/>
            <person name="Weissenbach J."/>
            <person name="Amselem J."/>
            <person name="Quesneville H."/>
            <person name="Oliver R.P."/>
            <person name="Wincker P."/>
            <person name="Balesdent M.-H."/>
            <person name="Howlett B.J."/>
        </authorList>
    </citation>
    <scope>NUCLEOTIDE SEQUENCE [LARGE SCALE GENOMIC DNA]</scope>
    <source>
        <strain evidence="6">JN3 / isolate v23.1.3 / race Av1-4-5-6-7-8</strain>
    </source>
</reference>
<dbReference type="InterPro" id="IPR015421">
    <property type="entry name" value="PyrdxlP-dep_Trfase_major"/>
</dbReference>
<dbReference type="GeneID" id="13287606"/>
<dbReference type="CDD" id="cd03109">
    <property type="entry name" value="DTBS"/>
    <property type="match status" value="1"/>
</dbReference>
<keyword evidence="2" id="KW-0032">Aminotransferase</keyword>
<dbReference type="GO" id="GO:0005739">
    <property type="term" value="C:mitochondrion"/>
    <property type="evidence" value="ECO:0007669"/>
    <property type="project" value="UniProtKB-SubCell"/>
</dbReference>
<evidence type="ECO:0000313" key="6">
    <source>
        <dbReference type="Proteomes" id="UP000002668"/>
    </source>
</evidence>
<dbReference type="OrthoDB" id="425114at2759"/>
<evidence type="ECO:0000256" key="1">
    <source>
        <dbReference type="ARBA" id="ARBA00004173"/>
    </source>
</evidence>
<dbReference type="STRING" id="985895.E4ZUX2"/>
<evidence type="ECO:0000256" key="2">
    <source>
        <dbReference type="ARBA" id="ARBA00022576"/>
    </source>
</evidence>
<dbReference type="OMA" id="KGWASRA"/>
<dbReference type="GO" id="GO:0005524">
    <property type="term" value="F:ATP binding"/>
    <property type="evidence" value="ECO:0007669"/>
    <property type="project" value="InterPro"/>
</dbReference>
<dbReference type="HAMAP" id="MF_00336">
    <property type="entry name" value="BioD"/>
    <property type="match status" value="1"/>
</dbReference>
<dbReference type="GO" id="GO:0004141">
    <property type="term" value="F:dethiobiotin synthase activity"/>
    <property type="evidence" value="ECO:0007669"/>
    <property type="project" value="InterPro"/>
</dbReference>
<dbReference type="AlphaFoldDB" id="E4ZUX2"/>
<name>E4ZUX2_LEPMJ</name>
<dbReference type="InterPro" id="IPR005814">
    <property type="entry name" value="Aminotrans_3"/>
</dbReference>
<dbReference type="InterPro" id="IPR015422">
    <property type="entry name" value="PyrdxlP-dep_Trfase_small"/>
</dbReference>
<evidence type="ECO:0000256" key="3">
    <source>
        <dbReference type="ARBA" id="ARBA00022679"/>
    </source>
</evidence>
<protein>
    <submittedName>
        <fullName evidence="5">Similar to onanonoxo-7-onima-8-eninoihtemlysoneda</fullName>
    </submittedName>
</protein>
<gene>
    <name evidence="5" type="ORF">LEMA_P113240.1</name>
</gene>
<dbReference type="UniPathway" id="UPA00078"/>
<dbReference type="VEuPathDB" id="FungiDB:LEMA_P113240.1"/>
<dbReference type="InParanoid" id="E4ZUX2"/>
<dbReference type="Pfam" id="PF13500">
    <property type="entry name" value="AAA_26"/>
    <property type="match status" value="1"/>
</dbReference>
<dbReference type="InterPro" id="IPR015424">
    <property type="entry name" value="PyrdxlP-dep_Trfase"/>
</dbReference>
<comment type="subcellular location">
    <subcellularLocation>
        <location evidence="1">Mitochondrion</location>
    </subcellularLocation>
</comment>
<dbReference type="PANTHER" id="PTHR42684:SF3">
    <property type="entry name" value="ADENOSYLMETHIONINE-8-AMINO-7-OXONONANOATE AMINOTRANSFERASE"/>
    <property type="match status" value="1"/>
</dbReference>
<dbReference type="GO" id="GO:0009102">
    <property type="term" value="P:biotin biosynthetic process"/>
    <property type="evidence" value="ECO:0007669"/>
    <property type="project" value="UniProtKB-UniPathway"/>
</dbReference>
<dbReference type="GO" id="GO:0000287">
    <property type="term" value="F:magnesium ion binding"/>
    <property type="evidence" value="ECO:0007669"/>
    <property type="project" value="InterPro"/>
</dbReference>
<dbReference type="Gene3D" id="3.90.1150.10">
    <property type="entry name" value="Aspartate Aminotransferase, domain 1"/>
    <property type="match status" value="1"/>
</dbReference>
<dbReference type="GO" id="GO:0004015">
    <property type="term" value="F:adenosylmethionine-8-amino-7-oxononanoate transaminase activity"/>
    <property type="evidence" value="ECO:0007669"/>
    <property type="project" value="TreeGrafter"/>
</dbReference>
<dbReference type="SUPFAM" id="SSF52540">
    <property type="entry name" value="P-loop containing nucleoside triphosphate hydrolases"/>
    <property type="match status" value="1"/>
</dbReference>
<dbReference type="PROSITE" id="PS00600">
    <property type="entry name" value="AA_TRANSFER_CLASS_3"/>
    <property type="match status" value="1"/>
</dbReference>
<dbReference type="HOGENOM" id="CLU_010794_0_0_1"/>
<dbReference type="Gene3D" id="3.40.50.300">
    <property type="entry name" value="P-loop containing nucleotide triphosphate hydrolases"/>
    <property type="match status" value="1"/>
</dbReference>
<dbReference type="PANTHER" id="PTHR42684">
    <property type="entry name" value="ADENOSYLMETHIONINE-8-AMINO-7-OXONONANOATE AMINOTRANSFERASE"/>
    <property type="match status" value="1"/>
</dbReference>
<dbReference type="Proteomes" id="UP000002668">
    <property type="component" value="Genome"/>
</dbReference>
<sequence>MAKVPGGLWKHLVAVQVFGANTGVGKTVFSTLLGRHLWKRAGKTAWKVHYIKPVSTGPADEADDSYVLKYTGQRVTTLFKFKEAVSPHVAARGAAYIPSDEELGRIVFKTLQQEASAIRLDSATRGFSIVETAGGVLSPGPSGTPQADIFRPLRLPAVLVADHRLGGIASTISAAESLKMRGYDIDAVVCFDDESKYQNAEYLTKYFGNLGIAAFTLPWIPVMTGIGAGTAKEIETMSSYYDSRSKEEGIHSLSTHLINRHVARREQIDTMAERTHKAIWHPFTQHKHVGNGEDILVFDSAYGDYFQVRNTGSAIKENDSLLYPAFDGSASWWTQGLGHGNPRLALEAAYAAGRYGHVMFAGATHEPALKLAEKMLRDLENPRLKRIFYTDNGSTATEVGIKMALRAACKHYGWNGAKEPVGVLGLKGSYHGDTIGAMDASEPCVYNEKVDWYRGRGYWFDYPTYKLKQGRWIVEPPAGMECDFGASQEFNTQDDIFDLSGRGRSDLYEAYIKKTLDQLIKTEGRKFGGLVMEPVILGAGGMLFVDPLFQQSLVRIVRSYNFAPDAPLSAPSSRDTNAWTGLPVVFDEVFTGLYRLGRFSSSSFLQVHPDISAHAKLLTGGLLPLSITTASDSIFQAFWDDAKSEALLHGHSYTAHAVGCHVANTSLETMQHQEQSDQWSSFERQWKTDREQGARVLWSMWSRDFVHHLSHNEQVEHVNALGSVLAVSLVDKSGSGYTSSVAVGLRDALLHHSSVSNVQIHSRILGNVIYLMASMTVRRRDLESVEAAFKEKLEAMGRA</sequence>